<accession>A0A7C3RN20</accession>
<keyword evidence="4 16" id="KW-0055">Arginine biosynthesis</keyword>
<feature type="binding site" evidence="16">
    <location>
        <position position="774"/>
    </location>
    <ligand>
        <name>ATP</name>
        <dbReference type="ChEBI" id="CHEBI:30616"/>
        <label>2</label>
    </ligand>
</feature>
<dbReference type="Gene3D" id="1.10.1030.10">
    <property type="entry name" value="Carbamoyl-phosphate synthetase, large subunit oligomerisation domain"/>
    <property type="match status" value="1"/>
</dbReference>
<comment type="caution">
    <text evidence="18">The sequence shown here is derived from an EMBL/GenBank/DDBJ whole genome shotgun (WGS) entry which is preliminary data.</text>
</comment>
<feature type="binding site" evidence="16">
    <location>
        <position position="776"/>
    </location>
    <ligand>
        <name>ATP</name>
        <dbReference type="ChEBI" id="CHEBI:30616"/>
        <label>2</label>
    </ligand>
</feature>
<feature type="binding site" evidence="16">
    <location>
        <position position="777"/>
    </location>
    <ligand>
        <name>ATP</name>
        <dbReference type="ChEBI" id="CHEBI:30616"/>
        <label>2</label>
    </ligand>
</feature>
<comment type="pathway">
    <text evidence="16">Pyrimidine metabolism; UMP biosynthesis via de novo pathway; (S)-dihydroorotate from bicarbonate: step 1/3.</text>
</comment>
<evidence type="ECO:0000256" key="9">
    <source>
        <dbReference type="ARBA" id="ARBA00022741"/>
    </source>
</evidence>
<sequence length="1055" mass="118767">MSKKYKKVLVIGSGPIVIGQAAEFDYSGTQACRALKEEGIEVVLINSNPATIMTDWEMADRIYIEPITAEVVERIIEKERPDGIIATLGGQTGLNLAMELASKGIIEKYGIPLLGCSLESISMAEDRELFRKRMEEIGEPVLPSIVVRSMDEGRKTLELIGLPLVIRPAYTLGGTGGGIVETEEEFEKALLRSLKLSPVSQALLEKSVVGWKEIEFEVMRDRKGNVITVCSMENVDPMGIHTGDSIVVAPTQTLNDIEYQMLRSASLKIITALKIEGGCNIQFALNPYKREYFVIEVNPRVSRSSALASKATGFPIARITAKIAIGKTLDEIKNPVTGETYAAFEPTLDYVVVKIPKWGFEKFKVKNRKLGTQMQATGEVMALGRTFEEALLKALRSLEVEAGLFDRRFSYMSDEEIRNGLKNADDRRLFLIAEGFMRGYSIEEVYDLTKIDKFFLTKIYNLIEISKIYKDKSLNEISPEELKSLKKIGFGDYDLSCFLKATKEDIFAYRRLHKIFPVYKIVDTCAAEFSANTPYYYSTYEDENEAQKNPQRSVVVIGSGPIRIGQGIEFDYCTVHAVKAIKEEGLVSIMINNNPETLSTDFDMSDRLYFEPLTSEDVTNIMEQEEPLGFISQFGGQTAINLSKNLEKRGFYLLGTSQKSIDLAEDREKFDRFLRMNKIPRPKGFYIRSLEEAKEVIKEIGFPVLLRPSYVLGGRAMIIVKDMETLESYFKRRDIILPLWMDQFIVGKEAEVDILCDGKEVFIPGVMEHIERAGIHSGDSTAVFPPYSLSNEIIDTIVDYSTKIALGLEVKGLLNIQYVISDKTNEVYVLEANPRASRTVPYLSKALKLPLVKYATKIALGYTIRELGLKPGLYPKPNYYAIKAPVFSFTKIKGAEVELGPEMRSTGEVMGIDYEWAKALYKALYASGIKIPINGGKIFVTSVFSAPWEKLILKGYKLYSLEDKEGFIKVNFKDDEMSTLASYEFDLVIAIDDKDKGWRRACYDIGLPCIVTEDMFNAVIKMLDEFGDLDVDYRAVQDFYKEEVWLSGEAVGENH</sequence>
<dbReference type="GO" id="GO:0004087">
    <property type="term" value="F:carbamoyl-phosphate synthase (ammonia) activity"/>
    <property type="evidence" value="ECO:0007669"/>
    <property type="project" value="UniProtKB-EC"/>
</dbReference>
<dbReference type="EMBL" id="DTIN01000039">
    <property type="protein sequence ID" value="HFX14216.1"/>
    <property type="molecule type" value="Genomic_DNA"/>
</dbReference>
<dbReference type="Pfam" id="PF25596">
    <property type="entry name" value="CPSase_L_D1"/>
    <property type="match status" value="2"/>
</dbReference>
<feature type="binding site" evidence="16">
    <location>
        <position position="831"/>
    </location>
    <ligand>
        <name>Mn(2+)</name>
        <dbReference type="ChEBI" id="CHEBI:29035"/>
        <label>3</label>
    </ligand>
</feature>
<dbReference type="GO" id="GO:0006541">
    <property type="term" value="P:glutamine metabolic process"/>
    <property type="evidence" value="ECO:0007669"/>
    <property type="project" value="TreeGrafter"/>
</dbReference>
<dbReference type="InterPro" id="IPR005483">
    <property type="entry name" value="CPSase_dom"/>
</dbReference>
<feature type="binding site" evidence="16">
    <location>
        <position position="817"/>
    </location>
    <ligand>
        <name>Mn(2+)</name>
        <dbReference type="ChEBI" id="CHEBI:29035"/>
        <label>3</label>
    </ligand>
</feature>
<feature type="binding site" evidence="16">
    <location>
        <position position="296"/>
    </location>
    <ligand>
        <name>Mg(2+)</name>
        <dbReference type="ChEBI" id="CHEBI:18420"/>
        <label>2</label>
    </ligand>
</feature>
<feature type="binding site" evidence="16">
    <location>
        <position position="296"/>
    </location>
    <ligand>
        <name>Mn(2+)</name>
        <dbReference type="ChEBI" id="CHEBI:29035"/>
        <label>1</label>
    </ligand>
</feature>
<evidence type="ECO:0000256" key="6">
    <source>
        <dbReference type="ARBA" id="ARBA00022605"/>
    </source>
</evidence>
<dbReference type="FunFam" id="3.30.470.20:FF:000026">
    <property type="entry name" value="Carbamoyl-phosphate synthase large chain"/>
    <property type="match status" value="1"/>
</dbReference>
<keyword evidence="12 16" id="KW-0665">Pyrimidine biosynthesis</keyword>
<dbReference type="GO" id="GO:0005524">
    <property type="term" value="F:ATP binding"/>
    <property type="evidence" value="ECO:0007669"/>
    <property type="project" value="UniProtKB-UniRule"/>
</dbReference>
<feature type="binding site" evidence="16">
    <location>
        <position position="817"/>
    </location>
    <ligand>
        <name>ATP</name>
        <dbReference type="ChEBI" id="CHEBI:30616"/>
        <label>2</label>
    </ligand>
</feature>
<comment type="pathway">
    <text evidence="2 16">Amino-acid biosynthesis; L-arginine biosynthesis; carbamoyl phosphate from bicarbonate: step 1/1.</text>
</comment>
<dbReference type="InterPro" id="IPR016185">
    <property type="entry name" value="PreATP-grasp_dom_sf"/>
</dbReference>
<dbReference type="GO" id="GO:0005737">
    <property type="term" value="C:cytoplasm"/>
    <property type="evidence" value="ECO:0007669"/>
    <property type="project" value="TreeGrafter"/>
</dbReference>
<evidence type="ECO:0000256" key="11">
    <source>
        <dbReference type="ARBA" id="ARBA00022842"/>
    </source>
</evidence>
<keyword evidence="7" id="KW-0479">Metal-binding</keyword>
<feature type="region of interest" description="Allosteric domain" evidence="16">
    <location>
        <begin position="929"/>
        <end position="1055"/>
    </location>
</feature>
<evidence type="ECO:0000259" key="17">
    <source>
        <dbReference type="PROSITE" id="PS50975"/>
    </source>
</evidence>
<dbReference type="InterPro" id="IPR005479">
    <property type="entry name" value="CPAse_ATP-bd"/>
</dbReference>
<dbReference type="NCBIfam" id="TIGR01369">
    <property type="entry name" value="CPSaseII_lrg"/>
    <property type="match status" value="1"/>
</dbReference>
<evidence type="ECO:0000256" key="4">
    <source>
        <dbReference type="ARBA" id="ARBA00022571"/>
    </source>
</evidence>
<evidence type="ECO:0000256" key="7">
    <source>
        <dbReference type="ARBA" id="ARBA00022723"/>
    </source>
</evidence>
<dbReference type="SMART" id="SM01096">
    <property type="entry name" value="CPSase_L_D3"/>
    <property type="match status" value="1"/>
</dbReference>
<feature type="binding site" evidence="16">
    <location>
        <position position="749"/>
    </location>
    <ligand>
        <name>ATP</name>
        <dbReference type="ChEBI" id="CHEBI:30616"/>
        <label>2</label>
    </ligand>
</feature>
<keyword evidence="8 16" id="KW-0677">Repeat</keyword>
<keyword evidence="6 16" id="KW-0028">Amino-acid biosynthesis</keyword>
<dbReference type="InterPro" id="IPR006275">
    <property type="entry name" value="CPSase_lsu"/>
</dbReference>
<dbReference type="Gene3D" id="3.30.1490.20">
    <property type="entry name" value="ATP-grasp fold, A domain"/>
    <property type="match status" value="1"/>
</dbReference>
<feature type="binding site" evidence="16">
    <location>
        <position position="298"/>
    </location>
    <ligand>
        <name>Mg(2+)</name>
        <dbReference type="ChEBI" id="CHEBI:18420"/>
        <label>2</label>
    </ligand>
</feature>
<evidence type="ECO:0000256" key="3">
    <source>
        <dbReference type="ARBA" id="ARBA00009799"/>
    </source>
</evidence>
<feature type="domain" description="ATP-grasp" evidence="17">
    <location>
        <begin position="671"/>
        <end position="860"/>
    </location>
</feature>
<feature type="binding site" evidence="16">
    <location>
        <position position="296"/>
    </location>
    <ligand>
        <name>Mg(2+)</name>
        <dbReference type="ChEBI" id="CHEBI:18420"/>
        <label>1</label>
    </ligand>
</feature>
<evidence type="ECO:0000256" key="12">
    <source>
        <dbReference type="ARBA" id="ARBA00022975"/>
    </source>
</evidence>
<evidence type="ECO:0000256" key="1">
    <source>
        <dbReference type="ARBA" id="ARBA00001936"/>
    </source>
</evidence>
<feature type="binding site" evidence="16">
    <location>
        <position position="239"/>
    </location>
    <ligand>
        <name>ATP</name>
        <dbReference type="ChEBI" id="CHEBI:30616"/>
        <label>1</label>
    </ligand>
</feature>
<comment type="subunit">
    <text evidence="16">Composed of two chains; the small (or glutamine) chain promotes the hydrolysis of glutamine to ammonia, which is used by the large (or ammonia) chain to synthesize carbamoyl phosphate. Tetramer of heterodimers (alpha,beta)4.</text>
</comment>
<feature type="region of interest" description="Carboxyphosphate synthetic domain" evidence="16">
    <location>
        <begin position="1"/>
        <end position="399"/>
    </location>
</feature>
<feature type="binding site" evidence="16">
    <location>
        <position position="298"/>
    </location>
    <ligand>
        <name>Mn(2+)</name>
        <dbReference type="ChEBI" id="CHEBI:29035"/>
        <label>2</label>
    </ligand>
</feature>
<feature type="binding site" evidence="16">
    <location>
        <position position="167"/>
    </location>
    <ligand>
        <name>ATP</name>
        <dbReference type="ChEBI" id="CHEBI:30616"/>
        <label>1</label>
    </ligand>
</feature>
<keyword evidence="10 16" id="KW-0067">ATP-binding</keyword>
<feature type="binding site" evidence="16">
    <location>
        <position position="213"/>
    </location>
    <ligand>
        <name>ATP</name>
        <dbReference type="ChEBI" id="CHEBI:30616"/>
        <label>1</label>
    </ligand>
</feature>
<protein>
    <recommendedName>
        <fullName evidence="16">Carbamoyl phosphate synthase large chain</fullName>
        <ecNumber evidence="16">6.3.4.16</ecNumber>
        <ecNumber evidence="16">6.3.5.5</ecNumber>
    </recommendedName>
    <alternativeName>
        <fullName evidence="16">Carbamoyl phosphate synthetase ammonia chain</fullName>
    </alternativeName>
</protein>
<dbReference type="Pfam" id="PF02787">
    <property type="entry name" value="CPSase_L_D3"/>
    <property type="match status" value="1"/>
</dbReference>
<dbReference type="InterPro" id="IPR011761">
    <property type="entry name" value="ATP-grasp"/>
</dbReference>
<feature type="binding site" evidence="16">
    <location>
        <position position="831"/>
    </location>
    <ligand>
        <name>Mn(2+)</name>
        <dbReference type="ChEBI" id="CHEBI:29035"/>
        <label>4</label>
    </ligand>
</feature>
<feature type="binding site" evidence="16">
    <location>
        <position position="208"/>
    </location>
    <ligand>
        <name>ATP</name>
        <dbReference type="ChEBI" id="CHEBI:30616"/>
        <label>1</label>
    </ligand>
</feature>
<feature type="binding site" evidence="16">
    <location>
        <position position="282"/>
    </location>
    <ligand>
        <name>ATP</name>
        <dbReference type="ChEBI" id="CHEBI:30616"/>
        <label>1</label>
    </ligand>
</feature>
<evidence type="ECO:0000256" key="2">
    <source>
        <dbReference type="ARBA" id="ARBA00005077"/>
    </source>
</evidence>
<dbReference type="SUPFAM" id="SSF52440">
    <property type="entry name" value="PreATP-grasp domain"/>
    <property type="match status" value="2"/>
</dbReference>
<feature type="binding site" evidence="16">
    <location>
        <position position="707"/>
    </location>
    <ligand>
        <name>ATP</name>
        <dbReference type="ChEBI" id="CHEBI:30616"/>
        <label>2</label>
    </ligand>
</feature>
<keyword evidence="11" id="KW-0460">Magnesium</keyword>
<dbReference type="GO" id="GO:0006526">
    <property type="term" value="P:L-arginine biosynthetic process"/>
    <property type="evidence" value="ECO:0007669"/>
    <property type="project" value="UniProtKB-UniRule"/>
</dbReference>
<evidence type="ECO:0000313" key="18">
    <source>
        <dbReference type="EMBL" id="HFX14216.1"/>
    </source>
</evidence>
<evidence type="ECO:0000256" key="5">
    <source>
        <dbReference type="ARBA" id="ARBA00022598"/>
    </source>
</evidence>
<dbReference type="HAMAP" id="MF_01210_B">
    <property type="entry name" value="CPSase_L_chain_B"/>
    <property type="match status" value="1"/>
</dbReference>
<dbReference type="FunFam" id="3.40.50.20:FF:000001">
    <property type="entry name" value="Carbamoyl-phosphate synthase large chain"/>
    <property type="match status" value="2"/>
</dbReference>
<feature type="binding site" evidence="16">
    <location>
        <position position="282"/>
    </location>
    <ligand>
        <name>Mg(2+)</name>
        <dbReference type="ChEBI" id="CHEBI:18420"/>
        <label>1</label>
    </ligand>
</feature>
<dbReference type="Pfam" id="PF02786">
    <property type="entry name" value="CPSase_L_D2"/>
    <property type="match status" value="2"/>
</dbReference>
<feature type="binding site" evidence="16">
    <location>
        <position position="174"/>
    </location>
    <ligand>
        <name>ATP</name>
        <dbReference type="ChEBI" id="CHEBI:30616"/>
        <label>1</label>
    </ligand>
</feature>
<organism evidence="18">
    <name type="scientific">Dictyoglomus thermophilum</name>
    <dbReference type="NCBI Taxonomy" id="14"/>
    <lineage>
        <taxon>Bacteria</taxon>
        <taxon>Pseudomonadati</taxon>
        <taxon>Dictyoglomota</taxon>
        <taxon>Dictyoglomia</taxon>
        <taxon>Dictyoglomales</taxon>
        <taxon>Dictyoglomaceae</taxon>
        <taxon>Dictyoglomus</taxon>
    </lineage>
</organism>
<feature type="binding site" evidence="16">
    <location>
        <position position="282"/>
    </location>
    <ligand>
        <name>Mn(2+)</name>
        <dbReference type="ChEBI" id="CHEBI:29035"/>
        <label>1</label>
    </ligand>
</feature>
<feature type="binding site" evidence="16">
    <location>
        <position position="206"/>
    </location>
    <ligand>
        <name>ATP</name>
        <dbReference type="ChEBI" id="CHEBI:30616"/>
        <label>1</label>
    </ligand>
</feature>
<dbReference type="EC" id="6.3.4.16" evidence="16"/>
<evidence type="ECO:0000256" key="8">
    <source>
        <dbReference type="ARBA" id="ARBA00022737"/>
    </source>
</evidence>
<keyword evidence="13" id="KW-0464">Manganese</keyword>
<dbReference type="FunFam" id="3.30.470.20:FF:000001">
    <property type="entry name" value="Carbamoyl-phosphate synthase large chain"/>
    <property type="match status" value="1"/>
</dbReference>
<evidence type="ECO:0000256" key="16">
    <source>
        <dbReference type="HAMAP-Rule" id="MF_01210"/>
    </source>
</evidence>
<dbReference type="NCBIfam" id="NF009455">
    <property type="entry name" value="PRK12815.1"/>
    <property type="match status" value="1"/>
</dbReference>
<dbReference type="Gene3D" id="3.30.470.20">
    <property type="entry name" value="ATP-grasp fold, B domain"/>
    <property type="match status" value="2"/>
</dbReference>
<gene>
    <name evidence="16 18" type="primary">carB</name>
    <name evidence="18" type="ORF">ENW00_08770</name>
</gene>
<feature type="domain" description="ATP-grasp" evidence="17">
    <location>
        <begin position="131"/>
        <end position="325"/>
    </location>
</feature>
<dbReference type="PANTHER" id="PTHR11405">
    <property type="entry name" value="CARBAMOYLTRANSFERASE FAMILY MEMBER"/>
    <property type="match status" value="1"/>
</dbReference>
<feature type="binding site" evidence="16">
    <location>
        <position position="745"/>
    </location>
    <ligand>
        <name>ATP</name>
        <dbReference type="ChEBI" id="CHEBI:30616"/>
        <label>2</label>
    </ligand>
</feature>
<dbReference type="InterPro" id="IPR036897">
    <property type="entry name" value="CarbamoylP_synth_lsu_oligo_sf"/>
</dbReference>
<feature type="binding site" evidence="16">
    <location>
        <position position="817"/>
    </location>
    <ligand>
        <name>Mg(2+)</name>
        <dbReference type="ChEBI" id="CHEBI:18420"/>
        <label>3</label>
    </ligand>
</feature>
<comment type="catalytic activity">
    <reaction evidence="15 16">
        <text>hydrogencarbonate + L-glutamine + 2 ATP + H2O = carbamoyl phosphate + L-glutamate + 2 ADP + phosphate + 2 H(+)</text>
        <dbReference type="Rhea" id="RHEA:18633"/>
        <dbReference type="ChEBI" id="CHEBI:15377"/>
        <dbReference type="ChEBI" id="CHEBI:15378"/>
        <dbReference type="ChEBI" id="CHEBI:17544"/>
        <dbReference type="ChEBI" id="CHEBI:29985"/>
        <dbReference type="ChEBI" id="CHEBI:30616"/>
        <dbReference type="ChEBI" id="CHEBI:43474"/>
        <dbReference type="ChEBI" id="CHEBI:58228"/>
        <dbReference type="ChEBI" id="CHEBI:58359"/>
        <dbReference type="ChEBI" id="CHEBI:456216"/>
        <dbReference type="EC" id="6.3.5.5"/>
    </reaction>
</comment>
<feature type="binding site" evidence="16">
    <location>
        <position position="743"/>
    </location>
    <ligand>
        <name>ATP</name>
        <dbReference type="ChEBI" id="CHEBI:30616"/>
        <label>2</label>
    </ligand>
</feature>
<dbReference type="GO" id="GO:0004088">
    <property type="term" value="F:carbamoyl-phosphate synthase (glutamine-hydrolyzing) activity"/>
    <property type="evidence" value="ECO:0007669"/>
    <property type="project" value="UniProtKB-UniRule"/>
</dbReference>
<dbReference type="SUPFAM" id="SSF56059">
    <property type="entry name" value="Glutathione synthetase ATP-binding domain-like"/>
    <property type="match status" value="2"/>
</dbReference>
<feature type="binding site" evidence="16">
    <location>
        <position position="831"/>
    </location>
    <ligand>
        <name>ATP</name>
        <dbReference type="ChEBI" id="CHEBI:30616"/>
        <label>2</label>
    </ligand>
</feature>
<feature type="binding site" evidence="16">
    <location>
        <position position="831"/>
    </location>
    <ligand>
        <name>Mg(2+)</name>
        <dbReference type="ChEBI" id="CHEBI:18420"/>
        <label>4</label>
    </ligand>
</feature>
<comment type="caution">
    <text evidence="16">Lacks conserved residue(s) required for the propagation of feature annotation.</text>
</comment>
<dbReference type="PROSITE" id="PS00866">
    <property type="entry name" value="CPSASE_1"/>
    <property type="match status" value="1"/>
</dbReference>
<dbReference type="UniPathway" id="UPA00070">
    <property type="reaction ID" value="UER00115"/>
</dbReference>
<evidence type="ECO:0000256" key="14">
    <source>
        <dbReference type="ARBA" id="ARBA00047359"/>
    </source>
</evidence>
<dbReference type="FunFam" id="1.10.1030.10:FF:000002">
    <property type="entry name" value="Carbamoyl-phosphate synthase large chain"/>
    <property type="match status" value="1"/>
</dbReference>
<feature type="binding site" evidence="16">
    <location>
        <position position="833"/>
    </location>
    <ligand>
        <name>Mg(2+)</name>
        <dbReference type="ChEBI" id="CHEBI:18420"/>
        <label>4</label>
    </ligand>
</feature>
<feature type="binding site" evidence="16">
    <location>
        <position position="775"/>
    </location>
    <ligand>
        <name>ATP</name>
        <dbReference type="ChEBI" id="CHEBI:30616"/>
        <label>2</label>
    </ligand>
</feature>
<feature type="binding site" evidence="16">
    <location>
        <position position="240"/>
    </location>
    <ligand>
        <name>ATP</name>
        <dbReference type="ChEBI" id="CHEBI:30616"/>
        <label>1</label>
    </ligand>
</feature>
<keyword evidence="5 16" id="KW-0436">Ligase</keyword>
<comment type="similarity">
    <text evidence="3 16">Belongs to the CarB family.</text>
</comment>
<reference evidence="18" key="1">
    <citation type="journal article" date="2020" name="mSystems">
        <title>Genome- and Community-Level Interaction Insights into Carbon Utilization and Element Cycling Functions of Hydrothermarchaeota in Hydrothermal Sediment.</title>
        <authorList>
            <person name="Zhou Z."/>
            <person name="Liu Y."/>
            <person name="Xu W."/>
            <person name="Pan J."/>
            <person name="Luo Z.H."/>
            <person name="Li M."/>
        </authorList>
    </citation>
    <scope>NUCLEOTIDE SEQUENCE [LARGE SCALE GENOMIC DNA]</scope>
    <source>
        <strain evidence="18">SpSt-81</strain>
    </source>
</reference>
<feature type="binding site" evidence="16">
    <location>
        <position position="127"/>
    </location>
    <ligand>
        <name>ATP</name>
        <dbReference type="ChEBI" id="CHEBI:30616"/>
        <label>1</label>
    </ligand>
</feature>
<dbReference type="InterPro" id="IPR058047">
    <property type="entry name" value="CPSase_preATP-grasp"/>
</dbReference>
<dbReference type="PROSITE" id="PS50975">
    <property type="entry name" value="ATP_GRASP"/>
    <property type="match status" value="2"/>
</dbReference>
<dbReference type="PROSITE" id="PS00867">
    <property type="entry name" value="CPSASE_2"/>
    <property type="match status" value="2"/>
</dbReference>
<dbReference type="PRINTS" id="PR00098">
    <property type="entry name" value="CPSASE"/>
</dbReference>
<dbReference type="Gene3D" id="3.40.50.20">
    <property type="match status" value="2"/>
</dbReference>
<dbReference type="SUPFAM" id="SSF48108">
    <property type="entry name" value="Carbamoyl phosphate synthetase, large subunit connection domain"/>
    <property type="match status" value="1"/>
</dbReference>
<dbReference type="PANTHER" id="PTHR11405:SF53">
    <property type="entry name" value="CARBAMOYL-PHOSPHATE SYNTHASE [AMMONIA], MITOCHONDRIAL"/>
    <property type="match status" value="1"/>
</dbReference>
<comment type="cofactor">
    <cofactor evidence="16">
        <name>Mg(2+)</name>
        <dbReference type="ChEBI" id="CHEBI:18420"/>
    </cofactor>
    <cofactor evidence="16">
        <name>Mn(2+)</name>
        <dbReference type="ChEBI" id="CHEBI:29035"/>
    </cofactor>
    <text evidence="16">Binds 4 Mg(2+) or Mn(2+) ions per subunit.</text>
</comment>
<evidence type="ECO:0000256" key="10">
    <source>
        <dbReference type="ARBA" id="ARBA00022840"/>
    </source>
</evidence>
<feature type="binding site" evidence="16">
    <location>
        <position position="296"/>
    </location>
    <ligand>
        <name>Mn(2+)</name>
        <dbReference type="ChEBI" id="CHEBI:29035"/>
        <label>2</label>
    </ligand>
</feature>
<evidence type="ECO:0000256" key="15">
    <source>
        <dbReference type="ARBA" id="ARBA00048816"/>
    </source>
</evidence>
<dbReference type="NCBIfam" id="NF003671">
    <property type="entry name" value="PRK05294.1"/>
    <property type="match status" value="1"/>
</dbReference>
<evidence type="ECO:0000256" key="13">
    <source>
        <dbReference type="ARBA" id="ARBA00023211"/>
    </source>
</evidence>
<comment type="function">
    <text evidence="16">Large subunit of the glutamine-dependent carbamoyl phosphate synthetase (CPSase). CPSase catalyzes the formation of carbamoyl phosphate from the ammonia moiety of glutamine, carbonate, and phosphate donated by ATP, constituting the first step of 2 biosynthetic pathways, one leading to arginine and/or urea and the other to pyrimidine nucleotides. The large subunit (synthetase) binds the substrates ammonia (free or transferred from glutamine from the small subunit), hydrogencarbonate and ATP and carries out an ATP-coupled ligase reaction, activating hydrogencarbonate by forming carboxy phosphate which reacts with ammonia to form carbamoyl phosphate.</text>
</comment>
<comment type="domain">
    <text evidence="16">The large subunit is composed of 2 ATP-grasp domains that are involved in binding the 2 ATP molecules needed for carbamoyl phosphate synthesis. The N-terminal ATP-grasp domain (referred to as the carboxyphosphate synthetic component) catalyzes the ATP-dependent phosphorylation of hydrogencarbonate to carboxyphosphate and the subsequent nucleophilic attack by ammonia to form a carbamate intermediate. The C-terminal ATP-grasp domain (referred to as the carbamoyl phosphate synthetic component) then catalyzes the phosphorylation of carbamate with the second ATP to form the end product carbamoyl phosphate. The reactive and unstable enzyme intermediates are sequentially channeled from one active site to the next through the interior of the protein over a distance of at least 96 A.</text>
</comment>
<feature type="binding site" evidence="16">
    <location>
        <position position="833"/>
    </location>
    <ligand>
        <name>Mn(2+)</name>
        <dbReference type="ChEBI" id="CHEBI:29035"/>
        <label>4</label>
    </ligand>
</feature>
<comment type="catalytic activity">
    <reaction evidence="14 16">
        <text>hydrogencarbonate + NH4(+) + 2 ATP = carbamoyl phosphate + 2 ADP + phosphate + 2 H(+)</text>
        <dbReference type="Rhea" id="RHEA:18029"/>
        <dbReference type="ChEBI" id="CHEBI:15378"/>
        <dbReference type="ChEBI" id="CHEBI:17544"/>
        <dbReference type="ChEBI" id="CHEBI:28938"/>
        <dbReference type="ChEBI" id="CHEBI:30616"/>
        <dbReference type="ChEBI" id="CHEBI:43474"/>
        <dbReference type="ChEBI" id="CHEBI:58228"/>
        <dbReference type="ChEBI" id="CHEBI:456216"/>
        <dbReference type="EC" id="6.3.4.16"/>
    </reaction>
</comment>
<feature type="binding site" evidence="16">
    <location>
        <position position="173"/>
    </location>
    <ligand>
        <name>ATP</name>
        <dbReference type="ChEBI" id="CHEBI:30616"/>
        <label>1</label>
    </ligand>
</feature>
<dbReference type="UniPathway" id="UPA00068">
    <property type="reaction ID" value="UER00171"/>
</dbReference>
<dbReference type="GO" id="GO:0044205">
    <property type="term" value="P:'de novo' UMP biosynthetic process"/>
    <property type="evidence" value="ECO:0007669"/>
    <property type="project" value="UniProtKB-UniRule"/>
</dbReference>
<dbReference type="InterPro" id="IPR013815">
    <property type="entry name" value="ATP_grasp_subdomain_1"/>
</dbReference>
<comment type="cofactor">
    <cofactor evidence="1">
        <name>Mn(2+)</name>
        <dbReference type="ChEBI" id="CHEBI:29035"/>
    </cofactor>
</comment>
<feature type="binding site" evidence="16">
    <location>
        <position position="831"/>
    </location>
    <ligand>
        <name>Mg(2+)</name>
        <dbReference type="ChEBI" id="CHEBI:18420"/>
        <label>3</label>
    </ligand>
</feature>
<dbReference type="GO" id="GO:0046872">
    <property type="term" value="F:metal ion binding"/>
    <property type="evidence" value="ECO:0007669"/>
    <property type="project" value="UniProtKB-KW"/>
</dbReference>
<dbReference type="AlphaFoldDB" id="A0A7C3RN20"/>
<name>A0A7C3RN20_DICTH</name>
<proteinExistence type="inferred from homology"/>
<keyword evidence="9 16" id="KW-0547">Nucleotide-binding</keyword>
<dbReference type="InterPro" id="IPR005480">
    <property type="entry name" value="CPSase_lsu_oligo"/>
</dbReference>
<feature type="binding site" evidence="16">
    <location>
        <position position="241"/>
    </location>
    <ligand>
        <name>ATP</name>
        <dbReference type="ChEBI" id="CHEBI:30616"/>
        <label>1</label>
    </ligand>
</feature>
<dbReference type="EC" id="6.3.5.5" evidence="16"/>
<feature type="binding site" evidence="16">
    <location>
        <position position="296"/>
    </location>
    <ligand>
        <name>ATP</name>
        <dbReference type="ChEBI" id="CHEBI:30616"/>
        <label>1</label>
    </ligand>
</feature>